<dbReference type="GO" id="GO:0016887">
    <property type="term" value="F:ATP hydrolysis activity"/>
    <property type="evidence" value="ECO:0007669"/>
    <property type="project" value="InterPro"/>
</dbReference>
<dbReference type="Gene3D" id="3.40.50.1000">
    <property type="entry name" value="HAD superfamily/HAD-like"/>
    <property type="match status" value="1"/>
</dbReference>
<evidence type="ECO:0000313" key="11">
    <source>
        <dbReference type="EMBL" id="RKN46358.1"/>
    </source>
</evidence>
<evidence type="ECO:0000256" key="5">
    <source>
        <dbReference type="ARBA" id="ARBA00022967"/>
    </source>
</evidence>
<dbReference type="NCBIfam" id="TIGR01494">
    <property type="entry name" value="ATPase_P-type"/>
    <property type="match status" value="2"/>
</dbReference>
<dbReference type="SFLD" id="SFLDF00027">
    <property type="entry name" value="p-type_atpase"/>
    <property type="match status" value="1"/>
</dbReference>
<dbReference type="InterPro" id="IPR036412">
    <property type="entry name" value="HAD-like_sf"/>
</dbReference>
<dbReference type="InterPro" id="IPR008250">
    <property type="entry name" value="ATPase_P-typ_transduc_dom_A_sf"/>
</dbReference>
<evidence type="ECO:0000256" key="7">
    <source>
        <dbReference type="ARBA" id="ARBA00023136"/>
    </source>
</evidence>
<dbReference type="Gene3D" id="1.20.1110.10">
    <property type="entry name" value="Calcium-transporting ATPase, transmembrane domain"/>
    <property type="match status" value="1"/>
</dbReference>
<comment type="catalytic activity">
    <reaction evidence="8">
        <text>ATP + H2O = ADP + phosphate + H(+)</text>
        <dbReference type="Rhea" id="RHEA:13065"/>
        <dbReference type="ChEBI" id="CHEBI:15377"/>
        <dbReference type="ChEBI" id="CHEBI:15378"/>
        <dbReference type="ChEBI" id="CHEBI:30616"/>
        <dbReference type="ChEBI" id="CHEBI:43474"/>
        <dbReference type="ChEBI" id="CHEBI:456216"/>
    </reaction>
</comment>
<dbReference type="PRINTS" id="PR00120">
    <property type="entry name" value="HATPASE"/>
</dbReference>
<dbReference type="Gene3D" id="2.70.150.10">
    <property type="entry name" value="Calcium-transporting ATPase, cytoplasmic transduction domain A"/>
    <property type="match status" value="1"/>
</dbReference>
<dbReference type="InterPro" id="IPR018303">
    <property type="entry name" value="ATPase_P-typ_P_site"/>
</dbReference>
<feature type="region of interest" description="Disordered" evidence="9">
    <location>
        <begin position="115"/>
        <end position="141"/>
    </location>
</feature>
<dbReference type="SFLD" id="SFLDG00002">
    <property type="entry name" value="C1.7:_P-type_atpase_like"/>
    <property type="match status" value="1"/>
</dbReference>
<feature type="compositionally biased region" description="Basic and acidic residues" evidence="9">
    <location>
        <begin position="1508"/>
        <end position="1519"/>
    </location>
</feature>
<dbReference type="EMBL" id="RBAK01000005">
    <property type="protein sequence ID" value="RKN46358.1"/>
    <property type="molecule type" value="Genomic_DNA"/>
</dbReference>
<dbReference type="SUPFAM" id="SSF81653">
    <property type="entry name" value="Calcium ATPase, transduction domain A"/>
    <property type="match status" value="1"/>
</dbReference>
<gene>
    <name evidence="11" type="ORF">D7223_15730</name>
</gene>
<evidence type="ECO:0000256" key="6">
    <source>
        <dbReference type="ARBA" id="ARBA00022989"/>
    </source>
</evidence>
<comment type="caution">
    <text evidence="11">The sequence shown here is derived from an EMBL/GenBank/DDBJ whole genome shotgun (WGS) entry which is preliminary data.</text>
</comment>
<feature type="domain" description="Cation-transporting P-type ATPase N-terminal" evidence="10">
    <location>
        <begin position="622"/>
        <end position="692"/>
    </location>
</feature>
<comment type="subcellular location">
    <subcellularLocation>
        <location evidence="1">Cell membrane</location>
        <topology evidence="1">Multi-pass membrane protein</topology>
    </subcellularLocation>
</comment>
<evidence type="ECO:0000256" key="9">
    <source>
        <dbReference type="SAM" id="MobiDB-lite"/>
    </source>
</evidence>
<dbReference type="OrthoDB" id="9814270at2"/>
<dbReference type="Pfam" id="PF00689">
    <property type="entry name" value="Cation_ATPase_C"/>
    <property type="match status" value="1"/>
</dbReference>
<dbReference type="SFLD" id="SFLDS00003">
    <property type="entry name" value="Haloacid_Dehalogenase"/>
    <property type="match status" value="1"/>
</dbReference>
<feature type="compositionally biased region" description="Basic and acidic residues" evidence="9">
    <location>
        <begin position="244"/>
        <end position="270"/>
    </location>
</feature>
<sequence length="1544" mass="157912">MTSLGRVAGHLLPPVAVPHLVGEAARNAGTAAVRLARVAGLTKRRVWSRPGRHHIEVHGVCQDGGDTLARQVEAALERLPGVAWARVNAPSGRVVVAVRQPEPRLRDLIATVARTERTCPHEPDPDVPPPHPPEDGPRTPRTLGALASDALGLSISAATRILPFTPVPGEVAGLLGAVDLHPRLHALADRGLRADPRADLIFPLAEAVVQGLTGGWAGIVLDGAQRVVLWGEARAHLRAWSKAEPRLTGEPDRAVARNPDGQRPRPKPDGPIETYAQRVLAAGALAAAAAAPLVGGKRAAAVGLSALPKAPGSGREGYAAQLGNLLARRGVIAMDRAALRGLDRIDTLVLDAAVLGSDRGVLADLAPLDGADAGTVAAHAFALFDAESPDRPREADGWRLAPLDELHAADPGDTPESTRLRTAGGRLLGLAHAGRLAALLRVGSEAAPGADVLPAAARRAGLRLVVAGADPDRYGFADAVLPGGPDLAGTVRDLQRGGAVVMLASADRAALAASDCGLGMAGPDDPPPWGAHLLVGDDPRVAALVVEAAGVARRMTAQNIRLALAGAGLGALSAFTADPRLLPNRSLAAVNGAAALAFAHGVWRAHHLPDPTATPIPRAAVPWHLMPSATVLDHLASGPHGLDSAEAARRRGATGGTGPGSSNLLRVFLDELANPLTPVLAAGAVLSASFGSPVDAALVGGVVGGSALVGAIHQRNTERSLAELLSRSAVTARVRRDGIERVVSAEDLVPGDVVLLEPGDAVPADCRVLEAAGLEADESSLTGESLPVGKAPDPVAASDLAERTSMLYEGTTVAAGHGTAVVVATGADTEAGRSMALARQSAIPSGGVEARLGGLTSKSVPLALGAAVAVAGAGLARGVPLAQTAATAANLAVASVPEGLPFLVSAAQLAAARRLAEHGALVRNPRTIEALGRVDVLCFDKTGTLTEGRLVLSGVGDGDRYAPVDRLDEHLRTVLAVALRATPAADDPEQLPEQTDRAVRRAARDVGAVEETGAAAWQQVGVMPFEPSRGYHAAVGTSDGGLLLSVKGAPETVLPRCVSRRTDRGVQPLDETGRQALHRDLDRHAGAGQRVLAIAERSVDDQSITDDAVRGLTFVGILALGDGIRASAAPAVAAIRRAGVHTIMITGDHPATAEAIASVISDGDGQRVVNAADLDDLDDEALGERLVDTDVVARCTPAHKVRIIQALQACGRTVAMTGDGANDAPAIRLADVGIALGQRGTPAARAAADLVVMDDRLETIIATLVEGRAMWSSVRHALSILVGGNLGEIAFSIVTAAATGRSALNGRQLLLVNLLTDLAPALAIAVRPPRPENNEALLREGPDTSLGTTLDREIALRATSTTLGATAGWMLARWTGRQRRASTVALVSLVGTQLGQTVLAGGATPAVLLSTAGSVGVLVAVVQTPGLSHFFGCTPLGPVGWSIATGSALGATLANSGIARLVERLPQPPAGTGTELLDRVKLLRPDLLGHPDLLGRLHLWPTGPARSGDGDGDGHRGDGDIGPTPDGHHHADRSQPAGDTDRSA</sequence>
<reference evidence="11 12" key="1">
    <citation type="journal article" date="2004" name="Syst. Appl. Microbiol.">
        <title>Cryptoendolithic actinomycetes from antarctic sandstone rock samples: Micromonospora endolithica sp. nov. and two isolates related to Micromonospora coerulea Jensen 1932.</title>
        <authorList>
            <person name="Hirsch P."/>
            <person name="Mevs U."/>
            <person name="Kroppenstedt R.M."/>
            <person name="Schumann P."/>
            <person name="Stackebrandt E."/>
        </authorList>
    </citation>
    <scope>NUCLEOTIDE SEQUENCE [LARGE SCALE GENOMIC DNA]</scope>
    <source>
        <strain evidence="11 12">JCM 12677</strain>
    </source>
</reference>
<dbReference type="GO" id="GO:0005524">
    <property type="term" value="F:ATP binding"/>
    <property type="evidence" value="ECO:0007669"/>
    <property type="project" value="UniProtKB-KW"/>
</dbReference>
<evidence type="ECO:0000256" key="8">
    <source>
        <dbReference type="ARBA" id="ARBA00049360"/>
    </source>
</evidence>
<protein>
    <submittedName>
        <fullName evidence="11">Cation-translocating P-type ATPase</fullName>
    </submittedName>
</protein>
<keyword evidence="5" id="KW-1278">Translocase</keyword>
<proteinExistence type="predicted"/>
<dbReference type="InterPro" id="IPR004014">
    <property type="entry name" value="ATPase_P-typ_cation-transptr_N"/>
</dbReference>
<dbReference type="SUPFAM" id="SSF81660">
    <property type="entry name" value="Metal cation-transporting ATPase, ATP-binding domain N"/>
    <property type="match status" value="1"/>
</dbReference>
<dbReference type="Pfam" id="PF00122">
    <property type="entry name" value="E1-E2_ATPase"/>
    <property type="match status" value="1"/>
</dbReference>
<accession>A0A3A9ZDI3</accession>
<feature type="compositionally biased region" description="Basic and acidic residues" evidence="9">
    <location>
        <begin position="115"/>
        <end position="124"/>
    </location>
</feature>
<keyword evidence="12" id="KW-1185">Reference proteome</keyword>
<evidence type="ECO:0000256" key="3">
    <source>
        <dbReference type="ARBA" id="ARBA00022741"/>
    </source>
</evidence>
<name>A0A3A9ZDI3_9ACTN</name>
<evidence type="ECO:0000256" key="2">
    <source>
        <dbReference type="ARBA" id="ARBA00022692"/>
    </source>
</evidence>
<dbReference type="SUPFAM" id="SSF81665">
    <property type="entry name" value="Calcium ATPase, transmembrane domain M"/>
    <property type="match status" value="1"/>
</dbReference>
<keyword evidence="3" id="KW-0547">Nucleotide-binding</keyword>
<feature type="region of interest" description="Disordered" evidence="9">
    <location>
        <begin position="244"/>
        <end position="272"/>
    </location>
</feature>
<keyword evidence="7" id="KW-0472">Membrane</keyword>
<dbReference type="InterPro" id="IPR023298">
    <property type="entry name" value="ATPase_P-typ_TM_dom_sf"/>
</dbReference>
<evidence type="ECO:0000313" key="12">
    <source>
        <dbReference type="Proteomes" id="UP000281726"/>
    </source>
</evidence>
<dbReference type="PANTHER" id="PTHR42861">
    <property type="entry name" value="CALCIUM-TRANSPORTING ATPASE"/>
    <property type="match status" value="1"/>
</dbReference>
<dbReference type="Proteomes" id="UP000281726">
    <property type="component" value="Unassembled WGS sequence"/>
</dbReference>
<dbReference type="PRINTS" id="PR00119">
    <property type="entry name" value="CATATPASE"/>
</dbReference>
<dbReference type="InterPro" id="IPR059000">
    <property type="entry name" value="ATPase_P-type_domA"/>
</dbReference>
<keyword evidence="6" id="KW-1133">Transmembrane helix</keyword>
<evidence type="ECO:0000256" key="1">
    <source>
        <dbReference type="ARBA" id="ARBA00004651"/>
    </source>
</evidence>
<dbReference type="InterPro" id="IPR044492">
    <property type="entry name" value="P_typ_ATPase_HD_dom"/>
</dbReference>
<dbReference type="Gene3D" id="3.40.1110.10">
    <property type="entry name" value="Calcium-transporting ATPase, cytoplasmic domain N"/>
    <property type="match status" value="1"/>
</dbReference>
<dbReference type="InterPro" id="IPR023214">
    <property type="entry name" value="HAD_sf"/>
</dbReference>
<dbReference type="Pfam" id="PF00690">
    <property type="entry name" value="Cation_ATPase_N"/>
    <property type="match status" value="1"/>
</dbReference>
<dbReference type="Pfam" id="PF13246">
    <property type="entry name" value="Cation_ATPase"/>
    <property type="match status" value="1"/>
</dbReference>
<dbReference type="PROSITE" id="PS00154">
    <property type="entry name" value="ATPASE_E1_E2"/>
    <property type="match status" value="1"/>
</dbReference>
<dbReference type="InterPro" id="IPR001757">
    <property type="entry name" value="P_typ_ATPase"/>
</dbReference>
<dbReference type="InterPro" id="IPR023299">
    <property type="entry name" value="ATPase_P-typ_cyto_dom_N"/>
</dbReference>
<keyword evidence="4" id="KW-0067">ATP-binding</keyword>
<evidence type="ECO:0000256" key="4">
    <source>
        <dbReference type="ARBA" id="ARBA00022840"/>
    </source>
</evidence>
<feature type="compositionally biased region" description="Basic and acidic residues" evidence="9">
    <location>
        <begin position="1526"/>
        <end position="1544"/>
    </location>
</feature>
<organism evidence="11 12">
    <name type="scientific">Micromonospora endolithica</name>
    <dbReference type="NCBI Taxonomy" id="230091"/>
    <lineage>
        <taxon>Bacteria</taxon>
        <taxon>Bacillati</taxon>
        <taxon>Actinomycetota</taxon>
        <taxon>Actinomycetes</taxon>
        <taxon>Micromonosporales</taxon>
        <taxon>Micromonosporaceae</taxon>
        <taxon>Micromonospora</taxon>
    </lineage>
</organism>
<dbReference type="GO" id="GO:0005886">
    <property type="term" value="C:plasma membrane"/>
    <property type="evidence" value="ECO:0007669"/>
    <property type="project" value="UniProtKB-SubCell"/>
</dbReference>
<dbReference type="SUPFAM" id="SSF56784">
    <property type="entry name" value="HAD-like"/>
    <property type="match status" value="1"/>
</dbReference>
<evidence type="ECO:0000259" key="10">
    <source>
        <dbReference type="SMART" id="SM00831"/>
    </source>
</evidence>
<feature type="region of interest" description="Disordered" evidence="9">
    <location>
        <begin position="1498"/>
        <end position="1544"/>
    </location>
</feature>
<dbReference type="InterPro" id="IPR006068">
    <property type="entry name" value="ATPase_P-typ_cation-transptr_C"/>
</dbReference>
<keyword evidence="2" id="KW-0812">Transmembrane</keyword>
<dbReference type="SMART" id="SM00831">
    <property type="entry name" value="Cation_ATPase_N"/>
    <property type="match status" value="1"/>
</dbReference>